<reference evidence="15" key="2">
    <citation type="submission" date="2023-05" db="EMBL/GenBank/DDBJ databases">
        <authorList>
            <person name="Schelkunov M.I."/>
        </authorList>
    </citation>
    <scope>NUCLEOTIDE SEQUENCE</scope>
    <source>
        <strain evidence="15">Hsosn_3</strain>
        <tissue evidence="15">Leaf</tissue>
    </source>
</reference>
<evidence type="ECO:0000256" key="11">
    <source>
        <dbReference type="PIRSR" id="PIRSR621190-2"/>
    </source>
</evidence>
<dbReference type="GO" id="GO:0004222">
    <property type="term" value="F:metalloendopeptidase activity"/>
    <property type="evidence" value="ECO:0007669"/>
    <property type="project" value="InterPro"/>
</dbReference>
<evidence type="ECO:0000256" key="5">
    <source>
        <dbReference type="ARBA" id="ARBA00022801"/>
    </source>
</evidence>
<feature type="binding site" evidence="11">
    <location>
        <position position="226"/>
    </location>
    <ligand>
        <name>Ca(2+)</name>
        <dbReference type="ChEBI" id="CHEBI:29108"/>
        <label>3</label>
    </ligand>
</feature>
<reference evidence="15" key="1">
    <citation type="submission" date="2023-02" db="EMBL/GenBank/DDBJ databases">
        <title>Genome of toxic invasive species Heracleum sosnowskyi carries increased number of genes despite the absence of recent whole-genome duplications.</title>
        <authorList>
            <person name="Schelkunov M."/>
            <person name="Shtratnikova V."/>
            <person name="Makarenko M."/>
            <person name="Klepikova A."/>
            <person name="Omelchenko D."/>
            <person name="Novikova G."/>
            <person name="Obukhova E."/>
            <person name="Bogdanov V."/>
            <person name="Penin A."/>
            <person name="Logacheva M."/>
        </authorList>
    </citation>
    <scope>NUCLEOTIDE SEQUENCE</scope>
    <source>
        <strain evidence="15">Hsosn_3</strain>
        <tissue evidence="15">Leaf</tissue>
    </source>
</reference>
<keyword evidence="7" id="KW-0482">Metalloprotease</keyword>
<keyword evidence="16" id="KW-1185">Reference proteome</keyword>
<feature type="binding site" evidence="11">
    <location>
        <position position="245"/>
    </location>
    <ligand>
        <name>Ca(2+)</name>
        <dbReference type="ChEBI" id="CHEBI:29108"/>
        <label>3</label>
    </ligand>
</feature>
<dbReference type="GO" id="GO:0030198">
    <property type="term" value="P:extracellular matrix organization"/>
    <property type="evidence" value="ECO:0007669"/>
    <property type="project" value="TreeGrafter"/>
</dbReference>
<feature type="binding site" evidence="11">
    <location>
        <position position="173"/>
    </location>
    <ligand>
        <name>Ca(2+)</name>
        <dbReference type="ChEBI" id="CHEBI:29108"/>
        <label>1</label>
    </ligand>
</feature>
<evidence type="ECO:0000256" key="13">
    <source>
        <dbReference type="SAM" id="SignalP"/>
    </source>
</evidence>
<evidence type="ECO:0000313" key="16">
    <source>
        <dbReference type="Proteomes" id="UP001237642"/>
    </source>
</evidence>
<evidence type="ECO:0000256" key="1">
    <source>
        <dbReference type="ARBA" id="ARBA00009614"/>
    </source>
</evidence>
<evidence type="ECO:0000256" key="4">
    <source>
        <dbReference type="ARBA" id="ARBA00022729"/>
    </source>
</evidence>
<dbReference type="FunFam" id="3.40.390.10:FF:000018">
    <property type="entry name" value="Metalloendoproteinase 1"/>
    <property type="match status" value="1"/>
</dbReference>
<dbReference type="PROSITE" id="PS00546">
    <property type="entry name" value="CYSTEINE_SWITCH"/>
    <property type="match status" value="1"/>
</dbReference>
<dbReference type="Gene3D" id="3.40.390.10">
    <property type="entry name" value="Collagenase (Catalytic Domain)"/>
    <property type="match status" value="1"/>
</dbReference>
<evidence type="ECO:0000256" key="6">
    <source>
        <dbReference type="ARBA" id="ARBA00022833"/>
    </source>
</evidence>
<feature type="binding site" description="in inhibited form" evidence="11">
    <location>
        <position position="116"/>
    </location>
    <ligand>
        <name>Zn(2+)</name>
        <dbReference type="ChEBI" id="CHEBI:29105"/>
        <label>2</label>
        <note>catalytic</note>
    </ligand>
</feature>
<dbReference type="InterPro" id="IPR021190">
    <property type="entry name" value="Pept_M10A"/>
</dbReference>
<proteinExistence type="inferred from homology"/>
<feature type="binding site" evidence="11">
    <location>
        <position position="248"/>
    </location>
    <ligand>
        <name>Ca(2+)</name>
        <dbReference type="ChEBI" id="CHEBI:29108"/>
        <label>1</label>
    </ligand>
</feature>
<feature type="binding site" evidence="11">
    <location>
        <position position="243"/>
    </location>
    <ligand>
        <name>Zn(2+)</name>
        <dbReference type="ChEBI" id="CHEBI:29105"/>
        <label>1</label>
    </ligand>
</feature>
<dbReference type="CDD" id="cd04278">
    <property type="entry name" value="ZnMc_MMP"/>
    <property type="match status" value="1"/>
</dbReference>
<evidence type="ECO:0000256" key="3">
    <source>
        <dbReference type="ARBA" id="ARBA00022723"/>
    </source>
</evidence>
<feature type="binding site" evidence="11">
    <location>
        <position position="248"/>
    </location>
    <ligand>
        <name>Ca(2+)</name>
        <dbReference type="ChEBI" id="CHEBI:29108"/>
        <label>3</label>
    </ligand>
</feature>
<feature type="binding site" evidence="11">
    <location>
        <position position="267"/>
    </location>
    <ligand>
        <name>Zn(2+)</name>
        <dbReference type="ChEBI" id="CHEBI:29105"/>
        <label>2</label>
        <note>catalytic</note>
    </ligand>
</feature>
<dbReference type="InterPro" id="IPR033739">
    <property type="entry name" value="M10A_MMP"/>
</dbReference>
<comment type="similarity">
    <text evidence="1">Belongs to the peptidase M10A family. Matrix metalloproteinases (MMPs) subfamily.</text>
</comment>
<dbReference type="GO" id="GO:0008270">
    <property type="term" value="F:zinc ion binding"/>
    <property type="evidence" value="ECO:0007669"/>
    <property type="project" value="InterPro"/>
</dbReference>
<evidence type="ECO:0000259" key="14">
    <source>
        <dbReference type="SMART" id="SM00235"/>
    </source>
</evidence>
<keyword evidence="3 11" id="KW-0479">Metal-binding</keyword>
<keyword evidence="5" id="KW-0378">Hydrolase</keyword>
<keyword evidence="2" id="KW-0645">Protease</keyword>
<dbReference type="PRINTS" id="PR00138">
    <property type="entry name" value="MATRIXIN"/>
</dbReference>
<feature type="signal peptide" evidence="13">
    <location>
        <begin position="1"/>
        <end position="28"/>
    </location>
</feature>
<comment type="caution">
    <text evidence="15">The sequence shown here is derived from an EMBL/GenBank/DDBJ whole genome shotgun (WGS) entry which is preliminary data.</text>
</comment>
<feature type="binding site" evidence="11">
    <location>
        <position position="277"/>
    </location>
    <ligand>
        <name>Zn(2+)</name>
        <dbReference type="ChEBI" id="CHEBI:29105"/>
        <label>2</label>
        <note>catalytic</note>
    </ligand>
</feature>
<evidence type="ECO:0000256" key="12">
    <source>
        <dbReference type="PIRSR" id="PIRSR621190-5"/>
    </source>
</evidence>
<feature type="binding site" evidence="11">
    <location>
        <position position="220"/>
    </location>
    <ligand>
        <name>Zn(2+)</name>
        <dbReference type="ChEBI" id="CHEBI:29105"/>
        <label>1</label>
    </ligand>
</feature>
<feature type="domain" description="Peptidase metallopeptidase" evidence="14">
    <location>
        <begin position="152"/>
        <end position="311"/>
    </location>
</feature>
<dbReference type="EMBL" id="JAUIZM010000017">
    <property type="protein sequence ID" value="KAK1352437.1"/>
    <property type="molecule type" value="Genomic_DNA"/>
</dbReference>
<keyword evidence="8" id="KW-0865">Zymogen</keyword>
<evidence type="ECO:0000256" key="10">
    <source>
        <dbReference type="PIRSR" id="PIRSR621190-1"/>
    </source>
</evidence>
<comment type="cofactor">
    <cofactor evidence="11">
        <name>Zn(2+)</name>
        <dbReference type="ChEBI" id="CHEBI:29105"/>
    </cofactor>
    <text evidence="11">Binds 2 Zn(2+) ions per subunit.</text>
</comment>
<evidence type="ECO:0000256" key="2">
    <source>
        <dbReference type="ARBA" id="ARBA00022670"/>
    </source>
</evidence>
<organism evidence="15 16">
    <name type="scientific">Heracleum sosnowskyi</name>
    <dbReference type="NCBI Taxonomy" id="360622"/>
    <lineage>
        <taxon>Eukaryota</taxon>
        <taxon>Viridiplantae</taxon>
        <taxon>Streptophyta</taxon>
        <taxon>Embryophyta</taxon>
        <taxon>Tracheophyta</taxon>
        <taxon>Spermatophyta</taxon>
        <taxon>Magnoliopsida</taxon>
        <taxon>eudicotyledons</taxon>
        <taxon>Gunneridae</taxon>
        <taxon>Pentapetalae</taxon>
        <taxon>asterids</taxon>
        <taxon>campanulids</taxon>
        <taxon>Apiales</taxon>
        <taxon>Apiaceae</taxon>
        <taxon>Apioideae</taxon>
        <taxon>apioid superclade</taxon>
        <taxon>Tordylieae</taxon>
        <taxon>Tordyliinae</taxon>
        <taxon>Heracleum</taxon>
    </lineage>
</organism>
<keyword evidence="4 13" id="KW-0732">Signal</keyword>
<dbReference type="InterPro" id="IPR006026">
    <property type="entry name" value="Peptidase_Metallo"/>
</dbReference>
<dbReference type="Pfam" id="PF01471">
    <property type="entry name" value="PG_binding_1"/>
    <property type="match status" value="1"/>
</dbReference>
<dbReference type="InterPro" id="IPR002477">
    <property type="entry name" value="Peptidoglycan-bd-like"/>
</dbReference>
<dbReference type="AlphaFoldDB" id="A0AAD8GQ85"/>
<sequence length="312" mass="34305">MSHTLNLTQSSLSCIFVLLALLCSPAHSSPFGFLKDLQGSQKGDVVDGVSELKQYLKKFGYIGNDHAQNPQPEKEDNDHFDDTLESAIKLYQHNYHLKSTGVLDAKTVENMMLPRCGVPDIINGRSRMRAARNDMHDVKSLHTVLHYQFFSGSPKWPTDKSNLTYNFAPGTPDDAITVISGAFDKWAGVTQFTFVNVQDVVPYVEVPDIMIGFYSRDHGDGSPFDGPYGVLAHASPPTAGTFHLDEDEPWSIGPNPGHIDMETVALHEIGHLLGLQHSSVQDAVMYPSVTDGVTKDLCGDDVQGIMELYANV</sequence>
<dbReference type="InterPro" id="IPR024079">
    <property type="entry name" value="MetalloPept_cat_dom_sf"/>
</dbReference>
<keyword evidence="6 11" id="KW-0862">Zinc</keyword>
<keyword evidence="9" id="KW-0325">Glycoprotein</keyword>
<feature type="short sequence motif" description="Cysteine switch" evidence="12">
    <location>
        <begin position="114"/>
        <end position="144"/>
    </location>
</feature>
<name>A0AAD8GQ85_9APIA</name>
<protein>
    <submittedName>
        <fullName evidence="15">Metalloendoproteinase</fullName>
    </submittedName>
</protein>
<feature type="active site" evidence="10">
    <location>
        <position position="268"/>
    </location>
</feature>
<dbReference type="Pfam" id="PF00413">
    <property type="entry name" value="Peptidase_M10"/>
    <property type="match status" value="1"/>
</dbReference>
<evidence type="ECO:0000313" key="15">
    <source>
        <dbReference type="EMBL" id="KAK1352437.1"/>
    </source>
</evidence>
<dbReference type="PANTHER" id="PTHR10201">
    <property type="entry name" value="MATRIX METALLOPROTEINASE"/>
    <property type="match status" value="1"/>
</dbReference>
<comment type="cofactor">
    <cofactor evidence="11">
        <name>Ca(2+)</name>
        <dbReference type="ChEBI" id="CHEBI:29108"/>
    </cofactor>
    <text evidence="11">Can bind about 5 Ca(2+) ions per subunit.</text>
</comment>
<keyword evidence="11" id="KW-0106">Calcium</keyword>
<dbReference type="PANTHER" id="PTHR10201:SF304">
    <property type="entry name" value="PEPTIDASE METALLOPEPTIDASE DOMAIN-CONTAINING PROTEIN"/>
    <property type="match status" value="1"/>
</dbReference>
<dbReference type="InterPro" id="IPR001818">
    <property type="entry name" value="Pept_M10_metallopeptidase"/>
</dbReference>
<feature type="binding site" evidence="11">
    <location>
        <position position="218"/>
    </location>
    <ligand>
        <name>Zn(2+)</name>
        <dbReference type="ChEBI" id="CHEBI:29105"/>
        <label>1</label>
    </ligand>
</feature>
<dbReference type="InterPro" id="IPR036365">
    <property type="entry name" value="PGBD-like_sf"/>
</dbReference>
<feature type="binding site" evidence="11">
    <location>
        <position position="208"/>
    </location>
    <ligand>
        <name>Ca(2+)</name>
        <dbReference type="ChEBI" id="CHEBI:29108"/>
        <label>2</label>
    </ligand>
</feature>
<dbReference type="InterPro" id="IPR021158">
    <property type="entry name" value="Pept_M10A_Zn_BS"/>
</dbReference>
<feature type="binding site" evidence="11">
    <location>
        <position position="285"/>
    </location>
    <ligand>
        <name>Zn(2+)</name>
        <dbReference type="ChEBI" id="CHEBI:29105"/>
        <label>2</label>
        <note>catalytic</note>
    </ligand>
</feature>
<evidence type="ECO:0000256" key="9">
    <source>
        <dbReference type="ARBA" id="ARBA00023180"/>
    </source>
</evidence>
<dbReference type="GO" id="GO:0030574">
    <property type="term" value="P:collagen catabolic process"/>
    <property type="evidence" value="ECO:0007669"/>
    <property type="project" value="TreeGrafter"/>
</dbReference>
<feature type="chain" id="PRO_5042154629" evidence="13">
    <location>
        <begin position="29"/>
        <end position="312"/>
    </location>
</feature>
<evidence type="ECO:0000256" key="8">
    <source>
        <dbReference type="ARBA" id="ARBA00023145"/>
    </source>
</evidence>
<feature type="binding site" evidence="11">
    <location>
        <position position="271"/>
    </location>
    <ligand>
        <name>Zn(2+)</name>
        <dbReference type="ChEBI" id="CHEBI:29105"/>
        <label>2</label>
        <note>catalytic</note>
    </ligand>
</feature>
<gene>
    <name evidence="15" type="ORF">POM88_053376</name>
</gene>
<feature type="binding site" evidence="11">
    <location>
        <position position="233"/>
    </location>
    <ligand>
        <name>Zn(2+)</name>
        <dbReference type="ChEBI" id="CHEBI:29105"/>
        <label>1</label>
    </ligand>
</feature>
<dbReference type="GO" id="GO:0006508">
    <property type="term" value="P:proteolysis"/>
    <property type="evidence" value="ECO:0007669"/>
    <property type="project" value="UniProtKB-KW"/>
</dbReference>
<accession>A0AAD8GQ85</accession>
<feature type="binding site" evidence="11">
    <location>
        <position position="225"/>
    </location>
    <ligand>
        <name>Ca(2+)</name>
        <dbReference type="ChEBI" id="CHEBI:29108"/>
        <label>3</label>
    </ligand>
</feature>
<dbReference type="GO" id="GO:0031012">
    <property type="term" value="C:extracellular matrix"/>
    <property type="evidence" value="ECO:0007669"/>
    <property type="project" value="InterPro"/>
</dbReference>
<dbReference type="SUPFAM" id="SSF55486">
    <property type="entry name" value="Metalloproteases ('zincins'), catalytic domain"/>
    <property type="match status" value="1"/>
</dbReference>
<dbReference type="SUPFAM" id="SSF47090">
    <property type="entry name" value="PGBD-like"/>
    <property type="match status" value="1"/>
</dbReference>
<evidence type="ECO:0000256" key="7">
    <source>
        <dbReference type="ARBA" id="ARBA00023049"/>
    </source>
</evidence>
<dbReference type="SMART" id="SM00235">
    <property type="entry name" value="ZnMc"/>
    <property type="match status" value="1"/>
</dbReference>
<dbReference type="Proteomes" id="UP001237642">
    <property type="component" value="Unassembled WGS sequence"/>
</dbReference>